<dbReference type="Proteomes" id="UP001165565">
    <property type="component" value="Unassembled WGS sequence"/>
</dbReference>
<dbReference type="RefSeq" id="WP_265268915.1">
    <property type="nucleotide sequence ID" value="NZ_JANFAU010000002.1"/>
</dbReference>
<dbReference type="SUPFAM" id="SSF103054">
    <property type="entry name" value="General secretion pathway protein M, EpsM"/>
    <property type="match status" value="1"/>
</dbReference>
<evidence type="ECO:0000256" key="6">
    <source>
        <dbReference type="ARBA" id="ARBA00022692"/>
    </source>
</evidence>
<keyword evidence="9 10" id="KW-0472">Membrane</keyword>
<dbReference type="GO" id="GO:0015627">
    <property type="term" value="C:type II protein secretion system complex"/>
    <property type="evidence" value="ECO:0007669"/>
    <property type="project" value="InterPro"/>
</dbReference>
<evidence type="ECO:0000313" key="12">
    <source>
        <dbReference type="Proteomes" id="UP001165565"/>
    </source>
</evidence>
<keyword evidence="4" id="KW-1003">Cell membrane</keyword>
<reference evidence="11" key="1">
    <citation type="submission" date="2022-06" db="EMBL/GenBank/DDBJ databases">
        <title>Sphingomonas sp. nov. isolated from rhizosphere soil of tomato.</title>
        <authorList>
            <person name="Dong H."/>
            <person name="Gao R."/>
        </authorList>
    </citation>
    <scope>NUCLEOTIDE SEQUENCE</scope>
    <source>
        <strain evidence="11">MMSM24</strain>
    </source>
</reference>
<evidence type="ECO:0000256" key="7">
    <source>
        <dbReference type="ARBA" id="ARBA00022927"/>
    </source>
</evidence>
<keyword evidence="7" id="KW-0653">Protein transport</keyword>
<evidence type="ECO:0000256" key="1">
    <source>
        <dbReference type="ARBA" id="ARBA00004377"/>
    </source>
</evidence>
<evidence type="ECO:0000256" key="10">
    <source>
        <dbReference type="SAM" id="Phobius"/>
    </source>
</evidence>
<keyword evidence="12" id="KW-1185">Reference proteome</keyword>
<keyword evidence="6 10" id="KW-0812">Transmembrane</keyword>
<evidence type="ECO:0000256" key="9">
    <source>
        <dbReference type="ARBA" id="ARBA00023136"/>
    </source>
</evidence>
<keyword evidence="3" id="KW-0813">Transport</keyword>
<keyword evidence="5" id="KW-0997">Cell inner membrane</keyword>
<evidence type="ECO:0000256" key="8">
    <source>
        <dbReference type="ARBA" id="ARBA00022989"/>
    </source>
</evidence>
<keyword evidence="8 10" id="KW-1133">Transmembrane helix</keyword>
<dbReference type="Pfam" id="PF04612">
    <property type="entry name" value="T2SSM"/>
    <property type="match status" value="1"/>
</dbReference>
<dbReference type="InterPro" id="IPR007690">
    <property type="entry name" value="T2SS_GspM"/>
</dbReference>
<comment type="caution">
    <text evidence="11">The sequence shown here is derived from an EMBL/GenBank/DDBJ whole genome shotgun (WGS) entry which is preliminary data.</text>
</comment>
<evidence type="ECO:0000256" key="5">
    <source>
        <dbReference type="ARBA" id="ARBA00022519"/>
    </source>
</evidence>
<evidence type="ECO:0000256" key="2">
    <source>
        <dbReference type="ARBA" id="ARBA00010637"/>
    </source>
</evidence>
<name>A0AA41Z755_9SPHN</name>
<feature type="transmembrane region" description="Helical" evidence="10">
    <location>
        <begin position="17"/>
        <end position="39"/>
    </location>
</feature>
<dbReference type="Gene3D" id="3.30.1360.100">
    <property type="entry name" value="General secretion pathway protein M, EpsM"/>
    <property type="match status" value="1"/>
</dbReference>
<organism evidence="11 12">
    <name type="scientific">Sphingomonas lycopersici</name>
    <dbReference type="NCBI Taxonomy" id="2951807"/>
    <lineage>
        <taxon>Bacteria</taxon>
        <taxon>Pseudomonadati</taxon>
        <taxon>Pseudomonadota</taxon>
        <taxon>Alphaproteobacteria</taxon>
        <taxon>Sphingomonadales</taxon>
        <taxon>Sphingomonadaceae</taxon>
        <taxon>Sphingomonas</taxon>
    </lineage>
</organism>
<sequence length="157" mass="16646">MTRWKTWFDARAPRERWLILIMLGLLAVTIVWVAVIRPVQDGLASSRERYDDAVIRLGQTQTTVNAIHAIQRGHPQPLGAPLADAVRERAEAAGFTLAGVDTGADSVRTSIGSAKAGALLGWLAGLEADGVLIDGATITANGDGTVAAQLTLKARRP</sequence>
<dbReference type="AlphaFoldDB" id="A0AA41Z755"/>
<dbReference type="InterPro" id="IPR023229">
    <property type="entry name" value="T2SS_M_periplasmic_sf"/>
</dbReference>
<dbReference type="EMBL" id="JANFAV010000006">
    <property type="protein sequence ID" value="MCW6535252.1"/>
    <property type="molecule type" value="Genomic_DNA"/>
</dbReference>
<protein>
    <submittedName>
        <fullName evidence="11">Type II secretion system protein M</fullName>
    </submittedName>
</protein>
<gene>
    <name evidence="11" type="ORF">NEE01_10695</name>
</gene>
<dbReference type="GO" id="GO:0015628">
    <property type="term" value="P:protein secretion by the type II secretion system"/>
    <property type="evidence" value="ECO:0007669"/>
    <property type="project" value="InterPro"/>
</dbReference>
<evidence type="ECO:0000256" key="4">
    <source>
        <dbReference type="ARBA" id="ARBA00022475"/>
    </source>
</evidence>
<dbReference type="GO" id="GO:0005886">
    <property type="term" value="C:plasma membrane"/>
    <property type="evidence" value="ECO:0007669"/>
    <property type="project" value="UniProtKB-SubCell"/>
</dbReference>
<comment type="subcellular location">
    <subcellularLocation>
        <location evidence="1">Cell inner membrane</location>
        <topology evidence="1">Single-pass membrane protein</topology>
    </subcellularLocation>
</comment>
<proteinExistence type="inferred from homology"/>
<accession>A0AA41Z755</accession>
<evidence type="ECO:0000313" key="11">
    <source>
        <dbReference type="EMBL" id="MCW6535252.1"/>
    </source>
</evidence>
<comment type="similarity">
    <text evidence="2">Belongs to the GSP M family.</text>
</comment>
<evidence type="ECO:0000256" key="3">
    <source>
        <dbReference type="ARBA" id="ARBA00022448"/>
    </source>
</evidence>